<dbReference type="Proteomes" id="UP000614272">
    <property type="component" value="Unassembled WGS sequence"/>
</dbReference>
<dbReference type="RefSeq" id="WP_099034370.1">
    <property type="nucleotide sequence ID" value="NZ_BMGJ01000007.1"/>
</dbReference>
<keyword evidence="1" id="KW-0472">Membrane</keyword>
<feature type="transmembrane region" description="Helical" evidence="1">
    <location>
        <begin position="79"/>
        <end position="100"/>
    </location>
</feature>
<keyword evidence="1" id="KW-0812">Transmembrane</keyword>
<keyword evidence="3" id="KW-1185">Reference proteome</keyword>
<comment type="caution">
    <text evidence="2">The sequence shown here is derived from an EMBL/GenBank/DDBJ whole genome shotgun (WGS) entry which is preliminary data.</text>
</comment>
<evidence type="ECO:0000256" key="1">
    <source>
        <dbReference type="SAM" id="Phobius"/>
    </source>
</evidence>
<accession>A0ABQ1RCF3</accession>
<name>A0ABQ1RCF3_9ALTE</name>
<proteinExistence type="predicted"/>
<sequence length="255" mass="29657">MLIQKQEHTLCWHTSFLCPQCRSNSIDVEGKGSYLALGIVGLPLMALSTNAEGHCRDCNWQSEVRSVWQYKGAILWPWLVHWVGRSLGLLLLLLAGLWFWQMQVNEAQRVQKMLTQPKVDDFYFVDMREFKQDTHPKYPYTVLRVIKTDAEALLLRVGNIYHSQQVSPWRHFKADAAMQRNFYSRYTLSLTTSALRALSERGIIYSMRRPKNLSSDGWIVLPQAQPGTEMPRLQPFLDKPEYRIEYPQDCSDQAC</sequence>
<dbReference type="EMBL" id="BMGJ01000007">
    <property type="protein sequence ID" value="GGD65053.1"/>
    <property type="molecule type" value="Genomic_DNA"/>
</dbReference>
<organism evidence="2 3">
    <name type="scientific">Lacimicrobium alkaliphilum</name>
    <dbReference type="NCBI Taxonomy" id="1526571"/>
    <lineage>
        <taxon>Bacteria</taxon>
        <taxon>Pseudomonadati</taxon>
        <taxon>Pseudomonadota</taxon>
        <taxon>Gammaproteobacteria</taxon>
        <taxon>Alteromonadales</taxon>
        <taxon>Alteromonadaceae</taxon>
        <taxon>Lacimicrobium</taxon>
    </lineage>
</organism>
<reference evidence="3" key="1">
    <citation type="journal article" date="2019" name="Int. J. Syst. Evol. Microbiol.">
        <title>The Global Catalogue of Microorganisms (GCM) 10K type strain sequencing project: providing services to taxonomists for standard genome sequencing and annotation.</title>
        <authorList>
            <consortium name="The Broad Institute Genomics Platform"/>
            <consortium name="The Broad Institute Genome Sequencing Center for Infectious Disease"/>
            <person name="Wu L."/>
            <person name="Ma J."/>
        </authorList>
    </citation>
    <scope>NUCLEOTIDE SEQUENCE [LARGE SCALE GENOMIC DNA]</scope>
    <source>
        <strain evidence="3">CGMCC 1.12923</strain>
    </source>
</reference>
<gene>
    <name evidence="2" type="ORF">GCM10011357_20530</name>
</gene>
<protein>
    <submittedName>
        <fullName evidence="2">Uncharacterized protein</fullName>
    </submittedName>
</protein>
<evidence type="ECO:0000313" key="2">
    <source>
        <dbReference type="EMBL" id="GGD65053.1"/>
    </source>
</evidence>
<keyword evidence="1" id="KW-1133">Transmembrane helix</keyword>
<evidence type="ECO:0000313" key="3">
    <source>
        <dbReference type="Proteomes" id="UP000614272"/>
    </source>
</evidence>